<evidence type="ECO:0000313" key="4">
    <source>
        <dbReference type="Proteomes" id="UP000886751"/>
    </source>
</evidence>
<dbReference type="Proteomes" id="UP000886751">
    <property type="component" value="Unassembled WGS sequence"/>
</dbReference>
<reference evidence="3" key="1">
    <citation type="journal article" date="2021" name="PeerJ">
        <title>Extensive microbial diversity within the chicken gut microbiome revealed by metagenomics and culture.</title>
        <authorList>
            <person name="Gilroy R."/>
            <person name="Ravi A."/>
            <person name="Getino M."/>
            <person name="Pursley I."/>
            <person name="Horton D.L."/>
            <person name="Alikhan N.F."/>
            <person name="Baker D."/>
            <person name="Gharbi K."/>
            <person name="Hall N."/>
            <person name="Watson M."/>
            <person name="Adriaenssens E.M."/>
            <person name="Foster-Nyarko E."/>
            <person name="Jarju S."/>
            <person name="Secka A."/>
            <person name="Antonio M."/>
            <person name="Oren A."/>
            <person name="Chaudhuri R.R."/>
            <person name="La Ragione R."/>
            <person name="Hildebrand F."/>
            <person name="Pallen M.J."/>
        </authorList>
    </citation>
    <scope>NUCLEOTIDE SEQUENCE</scope>
    <source>
        <strain evidence="3">ChiHecec2B26-7398</strain>
    </source>
</reference>
<dbReference type="NCBIfam" id="TIGR01076">
    <property type="entry name" value="sortase_fam"/>
    <property type="match status" value="1"/>
</dbReference>
<dbReference type="Gene3D" id="2.40.260.10">
    <property type="entry name" value="Sortase"/>
    <property type="match status" value="1"/>
</dbReference>
<dbReference type="CDD" id="cd05828">
    <property type="entry name" value="Sortase_D_1"/>
    <property type="match status" value="1"/>
</dbReference>
<evidence type="ECO:0000313" key="3">
    <source>
        <dbReference type="EMBL" id="HIX94309.1"/>
    </source>
</evidence>
<dbReference type="AlphaFoldDB" id="A0A9D1XZV7"/>
<dbReference type="SUPFAM" id="SSF63817">
    <property type="entry name" value="Sortase"/>
    <property type="match status" value="1"/>
</dbReference>
<organism evidence="3 4">
    <name type="scientific">Candidatus Gemmiger excrementipullorum</name>
    <dbReference type="NCBI Taxonomy" id="2838610"/>
    <lineage>
        <taxon>Bacteria</taxon>
        <taxon>Bacillati</taxon>
        <taxon>Bacillota</taxon>
        <taxon>Clostridia</taxon>
        <taxon>Eubacteriales</taxon>
        <taxon>Gemmiger</taxon>
    </lineage>
</organism>
<evidence type="ECO:0000256" key="1">
    <source>
        <dbReference type="ARBA" id="ARBA00022801"/>
    </source>
</evidence>
<evidence type="ECO:0000256" key="2">
    <source>
        <dbReference type="SAM" id="MobiDB-lite"/>
    </source>
</evidence>
<reference evidence="3" key="2">
    <citation type="submission" date="2021-04" db="EMBL/GenBank/DDBJ databases">
        <authorList>
            <person name="Gilroy R."/>
        </authorList>
    </citation>
    <scope>NUCLEOTIDE SEQUENCE</scope>
    <source>
        <strain evidence="3">ChiHecec2B26-7398</strain>
    </source>
</reference>
<dbReference type="Pfam" id="PF04203">
    <property type="entry name" value="Sortase"/>
    <property type="match status" value="1"/>
</dbReference>
<dbReference type="InterPro" id="IPR041999">
    <property type="entry name" value="Sortase_D_1"/>
</dbReference>
<dbReference type="InterPro" id="IPR023365">
    <property type="entry name" value="Sortase_dom-sf"/>
</dbReference>
<feature type="non-terminal residue" evidence="3">
    <location>
        <position position="1"/>
    </location>
</feature>
<keyword evidence="1" id="KW-0378">Hydrolase</keyword>
<accession>A0A9D1XZV7</accession>
<feature type="region of interest" description="Disordered" evidence="2">
    <location>
        <begin position="1"/>
        <end position="37"/>
    </location>
</feature>
<dbReference type="InterPro" id="IPR005754">
    <property type="entry name" value="Sortase"/>
</dbReference>
<feature type="compositionally biased region" description="Pro residues" evidence="2">
    <location>
        <begin position="1"/>
        <end position="35"/>
    </location>
</feature>
<dbReference type="GO" id="GO:0016787">
    <property type="term" value="F:hydrolase activity"/>
    <property type="evidence" value="ECO:0007669"/>
    <property type="project" value="UniProtKB-KW"/>
</dbReference>
<gene>
    <name evidence="3" type="ORF">H9846_02505</name>
</gene>
<name>A0A9D1XZV7_9FIRM</name>
<protein>
    <submittedName>
        <fullName evidence="3">Class D sortase</fullName>
    </submittedName>
</protein>
<comment type="caution">
    <text evidence="3">The sequence shown here is derived from an EMBL/GenBank/DDBJ whole genome shotgun (WGS) entry which is preliminary data.</text>
</comment>
<dbReference type="EMBL" id="DXEI01000040">
    <property type="protein sequence ID" value="HIX94309.1"/>
    <property type="molecule type" value="Genomic_DNA"/>
</dbReference>
<sequence length="186" mass="19891">TVTSPAPAPTPPPAPSPTAPPPTPTPTPEPTPEPTPSTVTLDAYPHNDDYVGRLTIEGTAVDCEVYYGDSETQFSKGAGVSLGSCIPGEGSTVMIGAHTGTYFRDLESVVEGADITITTDYGEYHYTVARCAVVEETDTTAYDLDAEEENIILFTCYPFGILTRTTQRYLVYGDFVSGPSVVWQQP</sequence>
<proteinExistence type="predicted"/>